<sequence>MGYDTVIPSYIKLEKNEVFVNIFGEKKDSSGTIPKLAAIIALPLFQNVTEPHIIKVATLIHGHQSHKNAIYQPLLSQTLSSIGYCVVRFDFRGQGDSSCNESKMEGRTISQDVSDLQTISAFINNGNLLKLVNNEISKQKPSHGSSYKVVDNEIMVAHSRGVLAMFEYLLKHKEIELPLVVNCCGRFDGSGLLARYTGMKPTWRDEGGLNIPTLRYGKYVNCWIPTAEILSTANIDTQMFSKINAFTRILLVYGSKDTIVPIEDGEKYRKLFQNRGVSLIIDGADHNFYGQPNDSNLQNLPFKRGKVNYSVLFVSRLMEFLQNFDEITINN</sequence>
<dbReference type="EMBL" id="FXLY01000002">
    <property type="protein sequence ID" value="SMN18692.1"/>
    <property type="molecule type" value="Genomic_DNA"/>
</dbReference>
<dbReference type="PANTHER" id="PTHR42886:SF53">
    <property type="entry name" value="ALPHA_BETA-HYDROLASES SUPERFAMILY PROTEIN"/>
    <property type="match status" value="1"/>
</dbReference>
<name>A0A1X7QZ28_9SACH</name>
<evidence type="ECO:0000313" key="1">
    <source>
        <dbReference type="EMBL" id="SMN18692.1"/>
    </source>
</evidence>
<proteinExistence type="predicted"/>
<dbReference type="AlphaFoldDB" id="A0A1X7QZ28"/>
<accession>A0A1X7QZ28</accession>
<reference evidence="1 2" key="1">
    <citation type="submission" date="2017-04" db="EMBL/GenBank/DDBJ databases">
        <authorList>
            <person name="Afonso C.L."/>
            <person name="Miller P.J."/>
            <person name="Scott M.A."/>
            <person name="Spackman E."/>
            <person name="Goraichik I."/>
            <person name="Dimitrov K.M."/>
            <person name="Suarez D.L."/>
            <person name="Swayne D.E."/>
        </authorList>
    </citation>
    <scope>NUCLEOTIDE SEQUENCE [LARGE SCALE GENOMIC DNA]</scope>
</reference>
<evidence type="ECO:0000313" key="2">
    <source>
        <dbReference type="Proteomes" id="UP000196158"/>
    </source>
</evidence>
<organism evidence="1 2">
    <name type="scientific">Maudiozyma saulgeensis</name>
    <dbReference type="NCBI Taxonomy" id="1789683"/>
    <lineage>
        <taxon>Eukaryota</taxon>
        <taxon>Fungi</taxon>
        <taxon>Dikarya</taxon>
        <taxon>Ascomycota</taxon>
        <taxon>Saccharomycotina</taxon>
        <taxon>Saccharomycetes</taxon>
        <taxon>Saccharomycetales</taxon>
        <taxon>Saccharomycetaceae</taxon>
        <taxon>Maudiozyma</taxon>
    </lineage>
</organism>
<gene>
    <name evidence="1" type="ORF">KASA_0Q12210G</name>
</gene>
<dbReference type="Proteomes" id="UP000196158">
    <property type="component" value="Unassembled WGS sequence"/>
</dbReference>
<evidence type="ECO:0008006" key="3">
    <source>
        <dbReference type="Google" id="ProtNLM"/>
    </source>
</evidence>
<dbReference type="OrthoDB" id="449382at2759"/>
<dbReference type="SUPFAM" id="SSF53474">
    <property type="entry name" value="alpha/beta-Hydrolases"/>
    <property type="match status" value="1"/>
</dbReference>
<dbReference type="PANTHER" id="PTHR42886">
    <property type="entry name" value="RE40534P-RELATED"/>
    <property type="match status" value="1"/>
</dbReference>
<dbReference type="Gene3D" id="3.40.50.1820">
    <property type="entry name" value="alpha/beta hydrolase"/>
    <property type="match status" value="1"/>
</dbReference>
<dbReference type="STRING" id="1789683.A0A1X7QZ28"/>
<keyword evidence="2" id="KW-1185">Reference proteome</keyword>
<protein>
    <recommendedName>
        <fullName evidence="3">Serine aminopeptidase S33 domain-containing protein</fullName>
    </recommendedName>
</protein>
<dbReference type="InterPro" id="IPR029058">
    <property type="entry name" value="AB_hydrolase_fold"/>
</dbReference>